<organism evidence="1 2">
    <name type="scientific">Pararhizobium antarcticum</name>
    <dbReference type="NCBI Taxonomy" id="1798805"/>
    <lineage>
        <taxon>Bacteria</taxon>
        <taxon>Pseudomonadati</taxon>
        <taxon>Pseudomonadota</taxon>
        <taxon>Alphaproteobacteria</taxon>
        <taxon>Hyphomicrobiales</taxon>
        <taxon>Rhizobiaceae</taxon>
        <taxon>Rhizobium/Agrobacterium group</taxon>
        <taxon>Pararhizobium</taxon>
    </lineage>
</organism>
<comment type="caution">
    <text evidence="1">The sequence shown here is derived from an EMBL/GenBank/DDBJ whole genome shotgun (WGS) entry which is preliminary data.</text>
</comment>
<name>A0A657LKW5_9HYPH</name>
<dbReference type="Proteomes" id="UP000182661">
    <property type="component" value="Unassembled WGS sequence"/>
</dbReference>
<evidence type="ECO:0000313" key="2">
    <source>
        <dbReference type="Proteomes" id="UP000182661"/>
    </source>
</evidence>
<gene>
    <name evidence="1" type="ORF">AX760_24750</name>
</gene>
<proteinExistence type="predicted"/>
<dbReference type="PIRSF" id="PIRSF031878">
    <property type="entry name" value="UCP031878"/>
    <property type="match status" value="1"/>
</dbReference>
<sequence>MRSKTTADIYSYWDTLRGHRDVPGRAQIEPADIRHILPDLFILESKPEKGIRFRLAGTHICALFARELRGSAFDALWLADQTSRMSRIAAEVMKRRTPVILSATALAGARERLPIEVILLPLRSPDGAVDRVIGAIAPLSRPHWLNATPLNYLDLSGIRVLDTAKTNVFLQNRPEIPVPPVAGRHRQDGIGNAIRRVLHLRVFEGGRQD</sequence>
<dbReference type="InterPro" id="IPR009922">
    <property type="entry name" value="DUF1457"/>
</dbReference>
<dbReference type="EMBL" id="LSRP01000153">
    <property type="protein sequence ID" value="OJF89692.1"/>
    <property type="molecule type" value="Genomic_DNA"/>
</dbReference>
<dbReference type="Pfam" id="PF07310">
    <property type="entry name" value="PAS_5"/>
    <property type="match status" value="1"/>
</dbReference>
<keyword evidence="2" id="KW-1185">Reference proteome</keyword>
<evidence type="ECO:0000313" key="1">
    <source>
        <dbReference type="EMBL" id="OJF89692.1"/>
    </source>
</evidence>
<evidence type="ECO:0008006" key="3">
    <source>
        <dbReference type="Google" id="ProtNLM"/>
    </source>
</evidence>
<protein>
    <recommendedName>
        <fullName evidence="3">PAS domain-containing protein</fullName>
    </recommendedName>
</protein>
<reference evidence="1 2" key="1">
    <citation type="submission" date="2016-02" db="EMBL/GenBank/DDBJ databases">
        <title>Genome sequencing of a beta-galactosidase producing bacteria Rhizobium sp. 59.</title>
        <authorList>
            <person name="Wang D."/>
            <person name="Kot W."/>
            <person name="Qin Y."/>
            <person name="Hansen L."/>
            <person name="Naqvi K."/>
            <person name="Rensing C."/>
        </authorList>
    </citation>
    <scope>NUCLEOTIDE SEQUENCE [LARGE SCALE GENOMIC DNA]</scope>
    <source>
        <strain evidence="1 2">59</strain>
    </source>
</reference>
<dbReference type="AlphaFoldDB" id="A0A657LKW5"/>
<dbReference type="RefSeq" id="WP_071835892.1">
    <property type="nucleotide sequence ID" value="NZ_LSRP01000153.1"/>
</dbReference>
<accession>A0A657LKW5</accession>